<protein>
    <submittedName>
        <fullName evidence="2">Uncharacterized protein</fullName>
    </submittedName>
</protein>
<sequence>MHTRTLGRAGVAAVAATLTILGTGVAAHAGPTPGATPASAVACQPSGALAVDGAELDANSPAPGVGNCYTFAGKAGDKLTVGVYLPGAGGERIGFHSKLIVRDPSGQVVAQYIGGHPQVQPIYRLAVPELTTAGTYEVEVAPVAADGLVAAKVLLNSVTDLGRVDIDGPGKFVHLKRIGQEQRITFAGRSDQWVQLDLADFDFQSGSPGREAGVWIEIWNKGQTRLLFRDVLRANGRREMGPLRITDDFVIQAWSVWGSVGGVTVSVPSMPPQK</sequence>
<evidence type="ECO:0000256" key="1">
    <source>
        <dbReference type="SAM" id="SignalP"/>
    </source>
</evidence>
<keyword evidence="3" id="KW-1185">Reference proteome</keyword>
<feature type="signal peptide" evidence="1">
    <location>
        <begin position="1"/>
        <end position="29"/>
    </location>
</feature>
<reference evidence="2 3" key="1">
    <citation type="submission" date="2024-10" db="EMBL/GenBank/DDBJ databases">
        <title>The Natural Products Discovery Center: Release of the First 8490 Sequenced Strains for Exploring Actinobacteria Biosynthetic Diversity.</title>
        <authorList>
            <person name="Kalkreuter E."/>
            <person name="Kautsar S.A."/>
            <person name="Yang D."/>
            <person name="Bader C.D."/>
            <person name="Teijaro C.N."/>
            <person name="Fluegel L."/>
            <person name="Davis C.M."/>
            <person name="Simpson J.R."/>
            <person name="Lauterbach L."/>
            <person name="Steele A.D."/>
            <person name="Gui C."/>
            <person name="Meng S."/>
            <person name="Li G."/>
            <person name="Viehrig K."/>
            <person name="Ye F."/>
            <person name="Su P."/>
            <person name="Kiefer A.F."/>
            <person name="Nichols A."/>
            <person name="Cepeda A.J."/>
            <person name="Yan W."/>
            <person name="Fan B."/>
            <person name="Jiang Y."/>
            <person name="Adhikari A."/>
            <person name="Zheng C.-J."/>
            <person name="Schuster L."/>
            <person name="Cowan T.M."/>
            <person name="Smanski M.J."/>
            <person name="Chevrette M.G."/>
            <person name="De Carvalho L.P.S."/>
            <person name="Shen B."/>
        </authorList>
    </citation>
    <scope>NUCLEOTIDE SEQUENCE [LARGE SCALE GENOMIC DNA]</scope>
    <source>
        <strain evidence="2 3">NPDC050545</strain>
    </source>
</reference>
<evidence type="ECO:0000313" key="3">
    <source>
        <dbReference type="Proteomes" id="UP001612741"/>
    </source>
</evidence>
<dbReference type="RefSeq" id="WP_397089982.1">
    <property type="nucleotide sequence ID" value="NZ_JBITGY010000014.1"/>
</dbReference>
<comment type="caution">
    <text evidence="2">The sequence shown here is derived from an EMBL/GenBank/DDBJ whole genome shotgun (WGS) entry which is preliminary data.</text>
</comment>
<organism evidence="2 3">
    <name type="scientific">Nonomuraea typhae</name>
    <dbReference type="NCBI Taxonomy" id="2603600"/>
    <lineage>
        <taxon>Bacteria</taxon>
        <taxon>Bacillati</taxon>
        <taxon>Actinomycetota</taxon>
        <taxon>Actinomycetes</taxon>
        <taxon>Streptosporangiales</taxon>
        <taxon>Streptosporangiaceae</taxon>
        <taxon>Nonomuraea</taxon>
    </lineage>
</organism>
<accession>A0ABW7Z7S0</accession>
<feature type="chain" id="PRO_5046127487" evidence="1">
    <location>
        <begin position="30"/>
        <end position="274"/>
    </location>
</feature>
<dbReference type="Proteomes" id="UP001612741">
    <property type="component" value="Unassembled WGS sequence"/>
</dbReference>
<gene>
    <name evidence="2" type="ORF">ACIBG2_43070</name>
</gene>
<evidence type="ECO:0000313" key="2">
    <source>
        <dbReference type="EMBL" id="MFI6504226.1"/>
    </source>
</evidence>
<dbReference type="EMBL" id="JBITGY010000014">
    <property type="protein sequence ID" value="MFI6504226.1"/>
    <property type="molecule type" value="Genomic_DNA"/>
</dbReference>
<proteinExistence type="predicted"/>
<name>A0ABW7Z7S0_9ACTN</name>
<keyword evidence="1" id="KW-0732">Signal</keyword>